<dbReference type="AlphaFoldDB" id="A0A9W9YNS9"/>
<gene>
    <name evidence="2" type="ORF">OS493_016887</name>
</gene>
<accession>A0A9W9YNS9</accession>
<dbReference type="Proteomes" id="UP001163046">
    <property type="component" value="Unassembled WGS sequence"/>
</dbReference>
<keyword evidence="3" id="KW-1185">Reference proteome</keyword>
<feature type="compositionally biased region" description="Basic and acidic residues" evidence="1">
    <location>
        <begin position="176"/>
        <end position="254"/>
    </location>
</feature>
<organism evidence="2 3">
    <name type="scientific">Desmophyllum pertusum</name>
    <dbReference type="NCBI Taxonomy" id="174260"/>
    <lineage>
        <taxon>Eukaryota</taxon>
        <taxon>Metazoa</taxon>
        <taxon>Cnidaria</taxon>
        <taxon>Anthozoa</taxon>
        <taxon>Hexacorallia</taxon>
        <taxon>Scleractinia</taxon>
        <taxon>Caryophylliina</taxon>
        <taxon>Caryophylliidae</taxon>
        <taxon>Desmophyllum</taxon>
    </lineage>
</organism>
<feature type="region of interest" description="Disordered" evidence="1">
    <location>
        <begin position="169"/>
        <end position="255"/>
    </location>
</feature>
<sequence>MASNTDDALESQASANLETQVMFTESTDATIPGTQPENSSGGAPQVQAALKSLEAAGVVFQSTTLLSWIPQGKSASLRKSLSVTFSVDTIVSSNEIIIGFDSAGIDIDEIISIQRRTSNKTWVVTFSSTDVKEQALRIPFITIAGCKVFIGDAENKMVLVNIYEAQSEMPTPSLPKDLRDKHDQTKKAMDSKKDEESKKVDGKKVERDSEWKDSEPKEQWREKKSESVVSERRGDRERERERDRSGYQRDRDRASTIVSATATTNNITEKDLRGHNDYREDSEDDHGWTVVSRRRNGDLVIGGDFNCVDNDLDRLNSKASSSVNKKSLQTTINIQIVWKLSDKSHDEILKAVLQCFITFKVVAVQQGFEVIRVTFADEESARRVLQCTGIRIFRQWCRIQGGGPPVTIAHLFDYPFESDDSFVSKVFAGYSEVKSIRKQKYLSDDAI</sequence>
<protein>
    <submittedName>
        <fullName evidence="2">Uncharacterized protein</fullName>
    </submittedName>
</protein>
<reference evidence="2" key="1">
    <citation type="submission" date="2023-01" db="EMBL/GenBank/DDBJ databases">
        <title>Genome assembly of the deep-sea coral Lophelia pertusa.</title>
        <authorList>
            <person name="Herrera S."/>
            <person name="Cordes E."/>
        </authorList>
    </citation>
    <scope>NUCLEOTIDE SEQUENCE</scope>
    <source>
        <strain evidence="2">USNM1676648</strain>
        <tissue evidence="2">Polyp</tissue>
    </source>
</reference>
<evidence type="ECO:0000313" key="2">
    <source>
        <dbReference type="EMBL" id="KAJ7360257.1"/>
    </source>
</evidence>
<dbReference type="EMBL" id="MU827310">
    <property type="protein sequence ID" value="KAJ7360257.1"/>
    <property type="molecule type" value="Genomic_DNA"/>
</dbReference>
<name>A0A9W9YNS9_9CNID</name>
<evidence type="ECO:0000313" key="3">
    <source>
        <dbReference type="Proteomes" id="UP001163046"/>
    </source>
</evidence>
<dbReference type="OrthoDB" id="5989407at2759"/>
<comment type="caution">
    <text evidence="2">The sequence shown here is derived from an EMBL/GenBank/DDBJ whole genome shotgun (WGS) entry which is preliminary data.</text>
</comment>
<evidence type="ECO:0000256" key="1">
    <source>
        <dbReference type="SAM" id="MobiDB-lite"/>
    </source>
</evidence>
<proteinExistence type="predicted"/>